<comment type="caution">
    <text evidence="2">The sequence shown here is derived from an EMBL/GenBank/DDBJ whole genome shotgun (WGS) entry which is preliminary data.</text>
</comment>
<feature type="domain" description="N-acetyltransferase" evidence="1">
    <location>
        <begin position="9"/>
        <end position="165"/>
    </location>
</feature>
<organism evidence="2 3">
    <name type="scientific">Microbispora hainanensis</name>
    <dbReference type="NCBI Taxonomy" id="568844"/>
    <lineage>
        <taxon>Bacteria</taxon>
        <taxon>Bacillati</taxon>
        <taxon>Actinomycetota</taxon>
        <taxon>Actinomycetes</taxon>
        <taxon>Streptosporangiales</taxon>
        <taxon>Streptosporangiaceae</taxon>
        <taxon>Microbispora</taxon>
    </lineage>
</organism>
<name>A0A544Z1D0_9ACTN</name>
<dbReference type="Pfam" id="PF13302">
    <property type="entry name" value="Acetyltransf_3"/>
    <property type="match status" value="1"/>
</dbReference>
<dbReference type="RefSeq" id="WP_142617513.1">
    <property type="nucleotide sequence ID" value="NZ_VIRM01000006.1"/>
</dbReference>
<keyword evidence="2" id="KW-0808">Transferase</keyword>
<gene>
    <name evidence="2" type="ORF">FLX08_07730</name>
</gene>
<dbReference type="InterPro" id="IPR051908">
    <property type="entry name" value="Ribosomal_N-acetyltransferase"/>
</dbReference>
<dbReference type="AlphaFoldDB" id="A0A544Z1D0"/>
<dbReference type="InterPro" id="IPR000182">
    <property type="entry name" value="GNAT_dom"/>
</dbReference>
<protein>
    <submittedName>
        <fullName evidence="2">GNAT family N-acetyltransferase</fullName>
    </submittedName>
</protein>
<dbReference type="Gene3D" id="3.40.630.30">
    <property type="match status" value="1"/>
</dbReference>
<dbReference type="PANTHER" id="PTHR43441">
    <property type="entry name" value="RIBOSOMAL-PROTEIN-SERINE ACETYLTRANSFERASE"/>
    <property type="match status" value="1"/>
</dbReference>
<dbReference type="EMBL" id="VIRM01000006">
    <property type="protein sequence ID" value="TQS22711.1"/>
    <property type="molecule type" value="Genomic_DNA"/>
</dbReference>
<reference evidence="2 3" key="1">
    <citation type="submission" date="2019-07" db="EMBL/GenBank/DDBJ databases">
        <title>Microbispora hainanensis DSM 45428.</title>
        <authorList>
            <person name="Thawai C."/>
        </authorList>
    </citation>
    <scope>NUCLEOTIDE SEQUENCE [LARGE SCALE GENOMIC DNA]</scope>
    <source>
        <strain evidence="2 3">DSM 45428</strain>
    </source>
</reference>
<sequence length="174" mass="19209">MEIIAAERLTLWPLTVQDADEMAEVLAGEELYAFIGGAAPTLPELRARYARLEARRSPDGRQEWLNWIIRRDIDRRAVGYVQATVADEGRRAEVAWVVGTAWQGHGYASEAAAALAGWLRARGVARIEAHIHPDHHASMAVAGRIGLLPTDHVEDGERLWTWERPSGTGREAGA</sequence>
<dbReference type="InterPro" id="IPR016181">
    <property type="entry name" value="Acyl_CoA_acyltransferase"/>
</dbReference>
<evidence type="ECO:0000313" key="2">
    <source>
        <dbReference type="EMBL" id="TQS22711.1"/>
    </source>
</evidence>
<proteinExistence type="predicted"/>
<dbReference type="GO" id="GO:0005737">
    <property type="term" value="C:cytoplasm"/>
    <property type="evidence" value="ECO:0007669"/>
    <property type="project" value="TreeGrafter"/>
</dbReference>
<evidence type="ECO:0000259" key="1">
    <source>
        <dbReference type="PROSITE" id="PS51186"/>
    </source>
</evidence>
<dbReference type="GO" id="GO:0008999">
    <property type="term" value="F:protein-N-terminal-alanine acetyltransferase activity"/>
    <property type="evidence" value="ECO:0007669"/>
    <property type="project" value="TreeGrafter"/>
</dbReference>
<dbReference type="SUPFAM" id="SSF55729">
    <property type="entry name" value="Acyl-CoA N-acyltransferases (Nat)"/>
    <property type="match status" value="1"/>
</dbReference>
<dbReference type="GO" id="GO:1990189">
    <property type="term" value="F:protein N-terminal-serine acetyltransferase activity"/>
    <property type="evidence" value="ECO:0007669"/>
    <property type="project" value="TreeGrafter"/>
</dbReference>
<dbReference type="Proteomes" id="UP000316541">
    <property type="component" value="Unassembled WGS sequence"/>
</dbReference>
<dbReference type="PROSITE" id="PS51186">
    <property type="entry name" value="GNAT"/>
    <property type="match status" value="1"/>
</dbReference>
<evidence type="ECO:0000313" key="3">
    <source>
        <dbReference type="Proteomes" id="UP000316541"/>
    </source>
</evidence>
<dbReference type="PANTHER" id="PTHR43441:SF10">
    <property type="entry name" value="ACETYLTRANSFERASE"/>
    <property type="match status" value="1"/>
</dbReference>
<accession>A0A544Z1D0</accession>